<dbReference type="PANTHER" id="PTHR43343:SF3">
    <property type="entry name" value="PROTEASE DO-LIKE 8, CHLOROPLASTIC"/>
    <property type="match status" value="1"/>
</dbReference>
<dbReference type="SMART" id="SM00228">
    <property type="entry name" value="PDZ"/>
    <property type="match status" value="1"/>
</dbReference>
<dbReference type="GO" id="GO:0004252">
    <property type="term" value="F:serine-type endopeptidase activity"/>
    <property type="evidence" value="ECO:0007669"/>
    <property type="project" value="InterPro"/>
</dbReference>
<dbReference type="GO" id="GO:0006508">
    <property type="term" value="P:proteolysis"/>
    <property type="evidence" value="ECO:0007669"/>
    <property type="project" value="UniProtKB-KW"/>
</dbReference>
<dbReference type="PROSITE" id="PS50106">
    <property type="entry name" value="PDZ"/>
    <property type="match status" value="1"/>
</dbReference>
<feature type="domain" description="PDZ" evidence="4">
    <location>
        <begin position="260"/>
        <end position="351"/>
    </location>
</feature>
<evidence type="ECO:0000313" key="5">
    <source>
        <dbReference type="EMBL" id="CAA9460246.1"/>
    </source>
</evidence>
<name>A0A6J4R662_9ACTN</name>
<dbReference type="PANTHER" id="PTHR43343">
    <property type="entry name" value="PEPTIDASE S12"/>
    <property type="match status" value="1"/>
</dbReference>
<sequence length="368" mass="37912">MKGKAALYLALVLTFGLVALVGCSSGGTEPGPRDQNVAQTVPEVSEDVPEDEPVARVAAQVGPSVVQVNVRAVQSTPFGGVQEGSGVGSGVIYRNDGYIVTNSHVVQSANEVNIAFADGSEERGQVVGTDPSSEIAVVRVKRQDLPAAKFAEAGTDVVPGQLAVAIGSPSGFQSTVTSGVISGLNREIPAEITGGRRDEALVDLIQTDAPISPGNSGGALLNRDGEVVGINVAYLPPESGVESIGFAVPSSTAISVADQLIESGQVSRPFLGISNRDLTPEIADQFSLPVQQGVIVVEVEPGSPADRAGIRREDVITTLDSTEVEGSGDLLGALRDYRPGDTVTLTVLRGGGAGDEERIEVELGERPQ</sequence>
<dbReference type="EMBL" id="CADCVE010000077">
    <property type="protein sequence ID" value="CAA9460246.1"/>
    <property type="molecule type" value="Genomic_DNA"/>
</dbReference>
<dbReference type="InterPro" id="IPR001940">
    <property type="entry name" value="Peptidase_S1C"/>
</dbReference>
<dbReference type="InterPro" id="IPR009003">
    <property type="entry name" value="Peptidase_S1_PA"/>
</dbReference>
<dbReference type="InterPro" id="IPR036034">
    <property type="entry name" value="PDZ_sf"/>
</dbReference>
<protein>
    <submittedName>
        <fullName evidence="5">Serine protease MucD/AlgY associated with sigma factor RpoE</fullName>
    </submittedName>
</protein>
<dbReference type="InterPro" id="IPR001478">
    <property type="entry name" value="PDZ"/>
</dbReference>
<evidence type="ECO:0000256" key="1">
    <source>
        <dbReference type="ARBA" id="ARBA00010541"/>
    </source>
</evidence>
<dbReference type="SUPFAM" id="SSF50494">
    <property type="entry name" value="Trypsin-like serine proteases"/>
    <property type="match status" value="1"/>
</dbReference>
<dbReference type="Gene3D" id="2.30.42.10">
    <property type="match status" value="1"/>
</dbReference>
<proteinExistence type="inferred from homology"/>
<dbReference type="InterPro" id="IPR051201">
    <property type="entry name" value="Chloro_Bact_Ser_Proteases"/>
</dbReference>
<gene>
    <name evidence="5" type="ORF">AVDCRST_MAG28-3176</name>
</gene>
<dbReference type="SUPFAM" id="SSF50156">
    <property type="entry name" value="PDZ domain-like"/>
    <property type="match status" value="1"/>
</dbReference>
<dbReference type="InterPro" id="IPR043504">
    <property type="entry name" value="Peptidase_S1_PA_chymotrypsin"/>
</dbReference>
<evidence type="ECO:0000256" key="2">
    <source>
        <dbReference type="ARBA" id="ARBA00022670"/>
    </source>
</evidence>
<dbReference type="AlphaFoldDB" id="A0A6J4R662"/>
<reference evidence="5" key="1">
    <citation type="submission" date="2020-02" db="EMBL/GenBank/DDBJ databases">
        <authorList>
            <person name="Meier V. D."/>
        </authorList>
    </citation>
    <scope>NUCLEOTIDE SEQUENCE</scope>
    <source>
        <strain evidence="5">AVDCRST_MAG28</strain>
    </source>
</reference>
<organism evidence="5">
    <name type="scientific">uncultured Rubrobacteraceae bacterium</name>
    <dbReference type="NCBI Taxonomy" id="349277"/>
    <lineage>
        <taxon>Bacteria</taxon>
        <taxon>Bacillati</taxon>
        <taxon>Actinomycetota</taxon>
        <taxon>Rubrobacteria</taxon>
        <taxon>Rubrobacterales</taxon>
        <taxon>Rubrobacteraceae</taxon>
        <taxon>environmental samples</taxon>
    </lineage>
</organism>
<evidence type="ECO:0000259" key="4">
    <source>
        <dbReference type="PROSITE" id="PS50106"/>
    </source>
</evidence>
<dbReference type="PROSITE" id="PS51257">
    <property type="entry name" value="PROKAR_LIPOPROTEIN"/>
    <property type="match status" value="1"/>
</dbReference>
<dbReference type="Pfam" id="PF13180">
    <property type="entry name" value="PDZ_2"/>
    <property type="match status" value="1"/>
</dbReference>
<dbReference type="PRINTS" id="PR00834">
    <property type="entry name" value="PROTEASES2C"/>
</dbReference>
<evidence type="ECO:0000256" key="3">
    <source>
        <dbReference type="ARBA" id="ARBA00022801"/>
    </source>
</evidence>
<dbReference type="Pfam" id="PF13365">
    <property type="entry name" value="Trypsin_2"/>
    <property type="match status" value="1"/>
</dbReference>
<keyword evidence="3" id="KW-0378">Hydrolase</keyword>
<accession>A0A6J4R662</accession>
<keyword evidence="2 5" id="KW-0645">Protease</keyword>
<dbReference type="Gene3D" id="2.40.10.10">
    <property type="entry name" value="Trypsin-like serine proteases"/>
    <property type="match status" value="2"/>
</dbReference>
<comment type="similarity">
    <text evidence="1">Belongs to the peptidase S1C family.</text>
</comment>